<dbReference type="HOGENOM" id="CLU_064084_0_0_9"/>
<keyword evidence="2" id="KW-0255">Endonuclease</keyword>
<protein>
    <submittedName>
        <fullName evidence="2">AP endonuclease, family 2</fullName>
    </submittedName>
</protein>
<dbReference type="eggNOG" id="COG1082">
    <property type="taxonomic scope" value="Bacteria"/>
</dbReference>
<accession>C0C2Y4</accession>
<gene>
    <name evidence="2" type="ORF">CLOHYLEM_06441</name>
</gene>
<sequence>MMKSMKVGTVLEAAFPGCQRRPDYYMKCLRRIADDPFYEAVELTYISDPGLREEAGKMLKDSKMTTAYCAQPVILQNGLNLNSPVREERKRALLRMKECIDEACGLGAGSLSFLAGTFAEDAVEEAMEYLEESAGEMCSYAKGRLQIEIELFDYDVEKRSLIGPSERAVRLAEAVRKEHDNFWLLPDLSHIPQQHEMIEEALHNLLPYMRRTHIGNCVMEKGSPLYGDCHPPFSYSGSCIGKEELSEYLGILAHTGFLNESDRPVVSFEIKPLSDADIEDVLAENKKLLLQAMEMLKKE</sequence>
<keyword evidence="2" id="KW-0540">Nuclease</keyword>
<keyword evidence="2" id="KW-0378">Hydrolase</keyword>
<comment type="caution">
    <text evidence="2">The sequence shown here is derived from an EMBL/GenBank/DDBJ whole genome shotgun (WGS) entry which is preliminary data.</text>
</comment>
<dbReference type="AlphaFoldDB" id="C0C2Y4"/>
<dbReference type="InterPro" id="IPR013022">
    <property type="entry name" value="Xyl_isomerase-like_TIM-brl"/>
</dbReference>
<dbReference type="GO" id="GO:0004519">
    <property type="term" value="F:endonuclease activity"/>
    <property type="evidence" value="ECO:0007669"/>
    <property type="project" value="UniProtKB-KW"/>
</dbReference>
<evidence type="ECO:0000313" key="2">
    <source>
        <dbReference type="EMBL" id="EEG73495.1"/>
    </source>
</evidence>
<feature type="domain" description="Xylose isomerase-like TIM barrel" evidence="1">
    <location>
        <begin position="50"/>
        <end position="297"/>
    </location>
</feature>
<reference evidence="2" key="1">
    <citation type="submission" date="2009-02" db="EMBL/GenBank/DDBJ databases">
        <authorList>
            <person name="Fulton L."/>
            <person name="Clifton S."/>
            <person name="Fulton B."/>
            <person name="Xu J."/>
            <person name="Minx P."/>
            <person name="Pepin K.H."/>
            <person name="Johnson M."/>
            <person name="Bhonagiri V."/>
            <person name="Nash W.E."/>
            <person name="Mardis E.R."/>
            <person name="Wilson R.K."/>
        </authorList>
    </citation>
    <scope>NUCLEOTIDE SEQUENCE [LARGE SCALE GENOMIC DNA]</scope>
    <source>
        <strain evidence="2">DSM 15053</strain>
    </source>
</reference>
<dbReference type="Pfam" id="PF01261">
    <property type="entry name" value="AP_endonuc_2"/>
    <property type="match status" value="1"/>
</dbReference>
<evidence type="ECO:0000313" key="3">
    <source>
        <dbReference type="Proteomes" id="UP000004893"/>
    </source>
</evidence>
<dbReference type="Proteomes" id="UP000004893">
    <property type="component" value="Unassembled WGS sequence"/>
</dbReference>
<dbReference type="InterPro" id="IPR036237">
    <property type="entry name" value="Xyl_isomerase-like_sf"/>
</dbReference>
<organism evidence="2 3">
    <name type="scientific">[Clostridium] hylemonae DSM 15053</name>
    <dbReference type="NCBI Taxonomy" id="553973"/>
    <lineage>
        <taxon>Bacteria</taxon>
        <taxon>Bacillati</taxon>
        <taxon>Bacillota</taxon>
        <taxon>Clostridia</taxon>
        <taxon>Lachnospirales</taxon>
        <taxon>Lachnospiraceae</taxon>
    </lineage>
</organism>
<dbReference type="Gene3D" id="3.20.20.150">
    <property type="entry name" value="Divalent-metal-dependent TIM barrel enzymes"/>
    <property type="match status" value="1"/>
</dbReference>
<name>C0C2Y4_9FIRM</name>
<reference evidence="2" key="2">
    <citation type="submission" date="2013-06" db="EMBL/GenBank/DDBJ databases">
        <title>Draft genome sequence of Clostridium hylemonae (DSM 15053).</title>
        <authorList>
            <person name="Sudarsanam P."/>
            <person name="Ley R."/>
            <person name="Guruge J."/>
            <person name="Turnbaugh P.J."/>
            <person name="Mahowald M."/>
            <person name="Liep D."/>
            <person name="Gordon J."/>
        </authorList>
    </citation>
    <scope>NUCLEOTIDE SEQUENCE</scope>
    <source>
        <strain evidence="2">DSM 15053</strain>
    </source>
</reference>
<dbReference type="STRING" id="553973.CLOHYLEM_06441"/>
<dbReference type="EMBL" id="ABYI02000024">
    <property type="protein sequence ID" value="EEG73495.1"/>
    <property type="molecule type" value="Genomic_DNA"/>
</dbReference>
<keyword evidence="3" id="KW-1185">Reference proteome</keyword>
<evidence type="ECO:0000259" key="1">
    <source>
        <dbReference type="Pfam" id="PF01261"/>
    </source>
</evidence>
<dbReference type="OrthoDB" id="6622255at2"/>
<dbReference type="SUPFAM" id="SSF51658">
    <property type="entry name" value="Xylose isomerase-like"/>
    <property type="match status" value="1"/>
</dbReference>
<proteinExistence type="predicted"/>